<evidence type="ECO:0000313" key="2">
    <source>
        <dbReference type="EMBL" id="SAL19732.1"/>
    </source>
</evidence>
<keyword evidence="1" id="KW-0812">Transmembrane</keyword>
<protein>
    <submittedName>
        <fullName evidence="2">Uncharacterized protein</fullName>
    </submittedName>
</protein>
<keyword evidence="1" id="KW-1133">Transmembrane helix</keyword>
<keyword evidence="3" id="KW-1185">Reference proteome</keyword>
<gene>
    <name evidence="2" type="ORF">AWB68_00680</name>
</gene>
<dbReference type="EMBL" id="FCON02000005">
    <property type="protein sequence ID" value="SAL19732.1"/>
    <property type="molecule type" value="Genomic_DNA"/>
</dbReference>
<dbReference type="AlphaFoldDB" id="A0A158FIM5"/>
<proteinExistence type="predicted"/>
<dbReference type="Proteomes" id="UP000054770">
    <property type="component" value="Unassembled WGS sequence"/>
</dbReference>
<evidence type="ECO:0000256" key="1">
    <source>
        <dbReference type="SAM" id="Phobius"/>
    </source>
</evidence>
<reference evidence="2" key="1">
    <citation type="submission" date="2016-01" db="EMBL/GenBank/DDBJ databases">
        <authorList>
            <person name="Peeters C."/>
        </authorList>
    </citation>
    <scope>NUCLEOTIDE SEQUENCE [LARGE SCALE GENOMIC DNA]</scope>
    <source>
        <strain evidence="2">LMG 22940</strain>
    </source>
</reference>
<accession>A0A158FIM5</accession>
<name>A0A158FIM5_9BURK</name>
<dbReference type="RefSeq" id="WP_268810913.1">
    <property type="nucleotide sequence ID" value="NZ_FCON02000005.1"/>
</dbReference>
<evidence type="ECO:0000313" key="3">
    <source>
        <dbReference type="Proteomes" id="UP000054770"/>
    </source>
</evidence>
<sequence>MSPYFIIGLAAAAVGAALGFGTAYVIDGRAMAPEQAAHAAVIA</sequence>
<organism evidence="2 3">
    <name type="scientific">Caballeronia choica</name>
    <dbReference type="NCBI Taxonomy" id="326476"/>
    <lineage>
        <taxon>Bacteria</taxon>
        <taxon>Pseudomonadati</taxon>
        <taxon>Pseudomonadota</taxon>
        <taxon>Betaproteobacteria</taxon>
        <taxon>Burkholderiales</taxon>
        <taxon>Burkholderiaceae</taxon>
        <taxon>Caballeronia</taxon>
    </lineage>
</organism>
<keyword evidence="1" id="KW-0472">Membrane</keyword>
<comment type="caution">
    <text evidence="2">The sequence shown here is derived from an EMBL/GenBank/DDBJ whole genome shotgun (WGS) entry which is preliminary data.</text>
</comment>
<feature type="transmembrane region" description="Helical" evidence="1">
    <location>
        <begin position="6"/>
        <end position="26"/>
    </location>
</feature>